<name>A0ABR6E3H3_9HYPH</name>
<comment type="caution">
    <text evidence="1">The sequence shown here is derived from an EMBL/GenBank/DDBJ whole genome shotgun (WGS) entry which is preliminary data.</text>
</comment>
<dbReference type="Proteomes" id="UP000548119">
    <property type="component" value="Unassembled WGS sequence"/>
</dbReference>
<reference evidence="1 2" key="1">
    <citation type="submission" date="2020-08" db="EMBL/GenBank/DDBJ databases">
        <title>Genomic Encyclopedia of Type Strains, Phase IV (KMG-IV): sequencing the most valuable type-strain genomes for metagenomic binning, comparative biology and taxonomic classification.</title>
        <authorList>
            <person name="Goeker M."/>
        </authorList>
    </citation>
    <scope>NUCLEOTIDE SEQUENCE [LARGE SCALE GENOMIC DNA]</scope>
    <source>
        <strain evidence="1 2">DSM 21431</strain>
    </source>
</reference>
<protein>
    <submittedName>
        <fullName evidence="1">Uncharacterized protein</fullName>
    </submittedName>
</protein>
<evidence type="ECO:0000313" key="2">
    <source>
        <dbReference type="Proteomes" id="UP000548119"/>
    </source>
</evidence>
<keyword evidence="2" id="KW-1185">Reference proteome</keyword>
<organism evidence="1 2">
    <name type="scientific">Bartonella chomelii</name>
    <dbReference type="NCBI Taxonomy" id="236402"/>
    <lineage>
        <taxon>Bacteria</taxon>
        <taxon>Pseudomonadati</taxon>
        <taxon>Pseudomonadota</taxon>
        <taxon>Alphaproteobacteria</taxon>
        <taxon>Hyphomicrobiales</taxon>
        <taxon>Bartonellaceae</taxon>
        <taxon>Bartonella</taxon>
    </lineage>
</organism>
<proteinExistence type="predicted"/>
<evidence type="ECO:0000313" key="1">
    <source>
        <dbReference type="EMBL" id="MBA9082681.1"/>
    </source>
</evidence>
<sequence>MKKNKRLAKNTRLIVNGGVVNGVEYTSLSRL</sequence>
<gene>
    <name evidence="1" type="ORF">GGR10_000522</name>
</gene>
<accession>A0ABR6E3H3</accession>
<dbReference type="EMBL" id="JACJIR010000002">
    <property type="protein sequence ID" value="MBA9082681.1"/>
    <property type="molecule type" value="Genomic_DNA"/>
</dbReference>